<gene>
    <name evidence="4" type="ORF">EKPJFOCH_3690</name>
</gene>
<dbReference type="InterPro" id="IPR018392">
    <property type="entry name" value="LysM"/>
</dbReference>
<dbReference type="Gene3D" id="2.60.40.10">
    <property type="entry name" value="Immunoglobulins"/>
    <property type="match status" value="2"/>
</dbReference>
<sequence>MLTRLSRAFLRVFPAILLVVVGLLAALFRKRGGSGKRGTTLVPAPAGHTTNPVRRRGTAIALLALLLGIGLTLALVSGGGFLWRLGSPLPTSDGESRQPVAALSQPKIAGSQGGTAEAVAPGGSATKRTPGEPGAAMAPSAPDPSSPSFDTVRVEPNGELVVAGRATPNGTVELLVDGKPTARAVADANGQFAVVPPALPAGNSEVGLRVTDDKGVVRQSRDSVAVAVSPSYDAKPLVALTSPDKPTVVLSQPGSSQTATRPVPDATSPGQTMTGTAPPIQLGSGGTVPADDASGPLAANEAARSSRTKNGGSPDAKVSDQDVSGATRSSPSNAPQATPTERAVVVGSASAPTKVVSIDAQEGGRLFVSGQAPAGATVRLYLNDTLIAPATVSRDGTVTFTIGRGVKPGDYKVRLDQVDAASGKVQTRVEVPFSVPDIAGTVGTSRAVATLSEPSPDKAGGGKVASNASSPATVGGQGENAGTSDAPKDSMSKTPGAPASSETVRDPIRTEPAPGTVYVPEVRTARIERGDSLWAISRRTYGEGDRYTAIYDANQDQIRDPDLIYPGQVFVLPSEDAIDAVHDER</sequence>
<protein>
    <recommendedName>
        <fullName evidence="3">LysM domain-containing protein</fullName>
    </recommendedName>
</protein>
<organism evidence="4 5">
    <name type="scientific">Methylobacterium thuringiense</name>
    <dbReference type="NCBI Taxonomy" id="1003091"/>
    <lineage>
        <taxon>Bacteria</taxon>
        <taxon>Pseudomonadati</taxon>
        <taxon>Pseudomonadota</taxon>
        <taxon>Alphaproteobacteria</taxon>
        <taxon>Hyphomicrobiales</taxon>
        <taxon>Methylobacteriaceae</taxon>
        <taxon>Methylobacterium</taxon>
    </lineage>
</organism>
<proteinExistence type="predicted"/>
<dbReference type="PANTHER" id="PTHR34700:SF4">
    <property type="entry name" value="PHAGE-LIKE ELEMENT PBSX PROTEIN XKDP"/>
    <property type="match status" value="1"/>
</dbReference>
<dbReference type="CDD" id="cd00118">
    <property type="entry name" value="LysM"/>
    <property type="match status" value="1"/>
</dbReference>
<dbReference type="SMART" id="SM00257">
    <property type="entry name" value="LysM"/>
    <property type="match status" value="1"/>
</dbReference>
<accession>A0ABQ4TRB5</accession>
<keyword evidence="2" id="KW-0472">Membrane</keyword>
<feature type="region of interest" description="Disordered" evidence="1">
    <location>
        <begin position="451"/>
        <end position="515"/>
    </location>
</feature>
<dbReference type="Pfam" id="PF01476">
    <property type="entry name" value="LysM"/>
    <property type="match status" value="1"/>
</dbReference>
<name>A0ABQ4TRB5_9HYPH</name>
<dbReference type="RefSeq" id="WP_238232593.1">
    <property type="nucleotide sequence ID" value="NZ_BPRA01000018.1"/>
</dbReference>
<dbReference type="InterPro" id="IPR013783">
    <property type="entry name" value="Ig-like_fold"/>
</dbReference>
<keyword evidence="5" id="KW-1185">Reference proteome</keyword>
<keyword evidence="2" id="KW-0812">Transmembrane</keyword>
<dbReference type="EMBL" id="BPRA01000018">
    <property type="protein sequence ID" value="GJE57177.1"/>
    <property type="molecule type" value="Genomic_DNA"/>
</dbReference>
<dbReference type="Gene3D" id="3.10.350.10">
    <property type="entry name" value="LysM domain"/>
    <property type="match status" value="1"/>
</dbReference>
<dbReference type="InterPro" id="IPR036779">
    <property type="entry name" value="LysM_dom_sf"/>
</dbReference>
<reference evidence="4" key="1">
    <citation type="journal article" date="2021" name="Front. Microbiol.">
        <title>Comprehensive Comparative Genomics and Phenotyping of Methylobacterium Species.</title>
        <authorList>
            <person name="Alessa O."/>
            <person name="Ogura Y."/>
            <person name="Fujitani Y."/>
            <person name="Takami H."/>
            <person name="Hayashi T."/>
            <person name="Sahin N."/>
            <person name="Tani A."/>
        </authorList>
    </citation>
    <scope>NUCLEOTIDE SEQUENCE</scope>
    <source>
        <strain evidence="4">DSM 23674</strain>
    </source>
</reference>
<keyword evidence="2" id="KW-1133">Transmembrane helix</keyword>
<comment type="caution">
    <text evidence="4">The sequence shown here is derived from an EMBL/GenBank/DDBJ whole genome shotgun (WGS) entry which is preliminary data.</text>
</comment>
<dbReference type="PANTHER" id="PTHR34700">
    <property type="entry name" value="POTASSIUM BINDING PROTEIN KBP"/>
    <property type="match status" value="1"/>
</dbReference>
<evidence type="ECO:0000256" key="2">
    <source>
        <dbReference type="SAM" id="Phobius"/>
    </source>
</evidence>
<evidence type="ECO:0000256" key="1">
    <source>
        <dbReference type="SAM" id="MobiDB-lite"/>
    </source>
</evidence>
<dbReference type="InterPro" id="IPR052196">
    <property type="entry name" value="Bact_Kbp"/>
</dbReference>
<feature type="compositionally biased region" description="Polar residues" evidence="1">
    <location>
        <begin position="321"/>
        <end position="339"/>
    </location>
</feature>
<dbReference type="PROSITE" id="PS51782">
    <property type="entry name" value="LYSM"/>
    <property type="match status" value="1"/>
</dbReference>
<evidence type="ECO:0000259" key="3">
    <source>
        <dbReference type="PROSITE" id="PS51782"/>
    </source>
</evidence>
<feature type="transmembrane region" description="Helical" evidence="2">
    <location>
        <begin position="60"/>
        <end position="83"/>
    </location>
</feature>
<feature type="compositionally biased region" description="Polar residues" evidence="1">
    <location>
        <begin position="249"/>
        <end position="260"/>
    </location>
</feature>
<feature type="region of interest" description="Disordered" evidence="1">
    <location>
        <begin position="244"/>
        <end position="343"/>
    </location>
</feature>
<dbReference type="NCBIfam" id="NF033510">
    <property type="entry name" value="Ca_tandemer"/>
    <property type="match status" value="2"/>
</dbReference>
<evidence type="ECO:0000313" key="4">
    <source>
        <dbReference type="EMBL" id="GJE57177.1"/>
    </source>
</evidence>
<reference evidence="4" key="2">
    <citation type="submission" date="2021-08" db="EMBL/GenBank/DDBJ databases">
        <authorList>
            <person name="Tani A."/>
            <person name="Ola A."/>
            <person name="Ogura Y."/>
            <person name="Katsura K."/>
            <person name="Hayashi T."/>
        </authorList>
    </citation>
    <scope>NUCLEOTIDE SEQUENCE</scope>
    <source>
        <strain evidence="4">DSM 23674</strain>
    </source>
</reference>
<evidence type="ECO:0000313" key="5">
    <source>
        <dbReference type="Proteomes" id="UP001055101"/>
    </source>
</evidence>
<feature type="domain" description="LysM" evidence="3">
    <location>
        <begin position="523"/>
        <end position="572"/>
    </location>
</feature>
<feature type="transmembrane region" description="Helical" evidence="2">
    <location>
        <begin position="12"/>
        <end position="28"/>
    </location>
</feature>
<dbReference type="Proteomes" id="UP001055101">
    <property type="component" value="Unassembled WGS sequence"/>
</dbReference>
<feature type="region of interest" description="Disordered" evidence="1">
    <location>
        <begin position="93"/>
        <end position="150"/>
    </location>
</feature>